<accession>A0ABV0PJK0</accession>
<evidence type="ECO:0000313" key="3">
    <source>
        <dbReference type="Proteomes" id="UP001476798"/>
    </source>
</evidence>
<proteinExistence type="predicted"/>
<name>A0ABV0PJK0_9TELE</name>
<keyword evidence="3" id="KW-1185">Reference proteome</keyword>
<organism evidence="2 3">
    <name type="scientific">Goodea atripinnis</name>
    <dbReference type="NCBI Taxonomy" id="208336"/>
    <lineage>
        <taxon>Eukaryota</taxon>
        <taxon>Metazoa</taxon>
        <taxon>Chordata</taxon>
        <taxon>Craniata</taxon>
        <taxon>Vertebrata</taxon>
        <taxon>Euteleostomi</taxon>
        <taxon>Actinopterygii</taxon>
        <taxon>Neopterygii</taxon>
        <taxon>Teleostei</taxon>
        <taxon>Neoteleostei</taxon>
        <taxon>Acanthomorphata</taxon>
        <taxon>Ovalentaria</taxon>
        <taxon>Atherinomorphae</taxon>
        <taxon>Cyprinodontiformes</taxon>
        <taxon>Goodeidae</taxon>
        <taxon>Goodea</taxon>
    </lineage>
</organism>
<dbReference type="EMBL" id="JAHRIO010078498">
    <property type="protein sequence ID" value="MEQ2183591.1"/>
    <property type="molecule type" value="Genomic_DNA"/>
</dbReference>
<protein>
    <submittedName>
        <fullName evidence="2">Uncharacterized protein</fullName>
    </submittedName>
</protein>
<evidence type="ECO:0000256" key="1">
    <source>
        <dbReference type="SAM" id="MobiDB-lite"/>
    </source>
</evidence>
<evidence type="ECO:0000313" key="2">
    <source>
        <dbReference type="EMBL" id="MEQ2183591.1"/>
    </source>
</evidence>
<sequence>MPGWAASVLKSLPGSLEQDELPAKHKHTFTGNQPEHKKLQNPNITLNNSKEKTFYNSCSASRFIHKAKSFNNMPAQTDPSISSPFGPEFENPGFILEVILSLFIS</sequence>
<gene>
    <name evidence="2" type="ORF">GOODEAATRI_034331</name>
</gene>
<dbReference type="Proteomes" id="UP001476798">
    <property type="component" value="Unassembled WGS sequence"/>
</dbReference>
<feature type="region of interest" description="Disordered" evidence="1">
    <location>
        <begin position="23"/>
        <end position="44"/>
    </location>
</feature>
<comment type="caution">
    <text evidence="2">The sequence shown here is derived from an EMBL/GenBank/DDBJ whole genome shotgun (WGS) entry which is preliminary data.</text>
</comment>
<reference evidence="2 3" key="1">
    <citation type="submission" date="2021-06" db="EMBL/GenBank/DDBJ databases">
        <authorList>
            <person name="Palmer J.M."/>
        </authorList>
    </citation>
    <scope>NUCLEOTIDE SEQUENCE [LARGE SCALE GENOMIC DNA]</scope>
    <source>
        <strain evidence="2 3">GA_2019</strain>
        <tissue evidence="2">Muscle</tissue>
    </source>
</reference>